<evidence type="ECO:0000256" key="1">
    <source>
        <dbReference type="ARBA" id="ARBA00004123"/>
    </source>
</evidence>
<dbReference type="SUPFAM" id="SSF47459">
    <property type="entry name" value="HLH, helix-loop-helix DNA-binding domain"/>
    <property type="match status" value="1"/>
</dbReference>
<keyword evidence="4" id="KW-0804">Transcription</keyword>
<keyword evidence="5" id="KW-0539">Nucleus</keyword>
<sequence>MRKIAMLLQVCRVPAAADRGDNSSASKEPNGGGSRSPSSKASPVLKRRERINERLRILQNLVSNGTKLSVDIGTMLEVAVQYVKFLQLQIKLLSSDELWMYAPIAHNEMNIGLELKLSFQQQ</sequence>
<evidence type="ECO:0000256" key="4">
    <source>
        <dbReference type="ARBA" id="ARBA00023163"/>
    </source>
</evidence>
<evidence type="ECO:0000259" key="7">
    <source>
        <dbReference type="PROSITE" id="PS50888"/>
    </source>
</evidence>
<evidence type="ECO:0000313" key="9">
    <source>
        <dbReference type="RefSeq" id="XP_029117095.1"/>
    </source>
</evidence>
<proteinExistence type="inferred from homology"/>
<dbReference type="PROSITE" id="PS50888">
    <property type="entry name" value="BHLH"/>
    <property type="match status" value="1"/>
</dbReference>
<comment type="subcellular location">
    <subcellularLocation>
        <location evidence="1">Nucleus</location>
    </subcellularLocation>
</comment>
<dbReference type="OrthoDB" id="651283at2759"/>
<dbReference type="PANTHER" id="PTHR16223">
    <property type="entry name" value="TRANSCRIPTION FACTOR BHLH83-RELATED"/>
    <property type="match status" value="1"/>
</dbReference>
<dbReference type="Proteomes" id="UP000504607">
    <property type="component" value="Unplaced"/>
</dbReference>
<evidence type="ECO:0000256" key="3">
    <source>
        <dbReference type="ARBA" id="ARBA00023015"/>
    </source>
</evidence>
<dbReference type="Pfam" id="PF00010">
    <property type="entry name" value="HLH"/>
    <property type="match status" value="1"/>
</dbReference>
<keyword evidence="8" id="KW-1185">Reference proteome</keyword>
<organism evidence="8 9">
    <name type="scientific">Elaeis guineensis var. tenera</name>
    <name type="common">Oil palm</name>
    <dbReference type="NCBI Taxonomy" id="51953"/>
    <lineage>
        <taxon>Eukaryota</taxon>
        <taxon>Viridiplantae</taxon>
        <taxon>Streptophyta</taxon>
        <taxon>Embryophyta</taxon>
        <taxon>Tracheophyta</taxon>
        <taxon>Spermatophyta</taxon>
        <taxon>Magnoliopsida</taxon>
        <taxon>Liliopsida</taxon>
        <taxon>Arecaceae</taxon>
        <taxon>Arecoideae</taxon>
        <taxon>Cocoseae</taxon>
        <taxon>Elaeidinae</taxon>
        <taxon>Elaeis</taxon>
    </lineage>
</organism>
<dbReference type="AlphaFoldDB" id="A0A8N4EY66"/>
<evidence type="ECO:0000313" key="8">
    <source>
        <dbReference type="Proteomes" id="UP000504607"/>
    </source>
</evidence>
<evidence type="ECO:0000256" key="5">
    <source>
        <dbReference type="ARBA" id="ARBA00023242"/>
    </source>
</evidence>
<dbReference type="RefSeq" id="XP_029117095.1">
    <property type="nucleotide sequence ID" value="XM_029261262.1"/>
</dbReference>
<feature type="region of interest" description="Disordered" evidence="6">
    <location>
        <begin position="16"/>
        <end position="46"/>
    </location>
</feature>
<evidence type="ECO:0000256" key="2">
    <source>
        <dbReference type="ARBA" id="ARBA00005510"/>
    </source>
</evidence>
<gene>
    <name evidence="9" type="primary">LOC109504971</name>
</gene>
<dbReference type="InterPro" id="IPR011598">
    <property type="entry name" value="bHLH_dom"/>
</dbReference>
<dbReference type="GO" id="GO:0000978">
    <property type="term" value="F:RNA polymerase II cis-regulatory region sequence-specific DNA binding"/>
    <property type="evidence" value="ECO:0007669"/>
    <property type="project" value="TreeGrafter"/>
</dbReference>
<protein>
    <submittedName>
        <fullName evidence="9">Transcription factor bHLH84-like</fullName>
    </submittedName>
</protein>
<comment type="similarity">
    <text evidence="2">Belongs to the bHLH protein family.</text>
</comment>
<dbReference type="PANTHER" id="PTHR16223:SF274">
    <property type="entry name" value="TRANSCRIPTION FACTOR BHLH84"/>
    <property type="match status" value="1"/>
</dbReference>
<dbReference type="GO" id="GO:0000981">
    <property type="term" value="F:DNA-binding transcription factor activity, RNA polymerase II-specific"/>
    <property type="evidence" value="ECO:0007669"/>
    <property type="project" value="TreeGrafter"/>
</dbReference>
<evidence type="ECO:0000256" key="6">
    <source>
        <dbReference type="SAM" id="MobiDB-lite"/>
    </source>
</evidence>
<dbReference type="InterPro" id="IPR036638">
    <property type="entry name" value="HLH_DNA-bd_sf"/>
</dbReference>
<keyword evidence="3" id="KW-0805">Transcription regulation</keyword>
<dbReference type="InterPro" id="IPR045843">
    <property type="entry name" value="IND-like"/>
</dbReference>
<dbReference type="GO" id="GO:0005634">
    <property type="term" value="C:nucleus"/>
    <property type="evidence" value="ECO:0007669"/>
    <property type="project" value="UniProtKB-SubCell"/>
</dbReference>
<dbReference type="Gene3D" id="4.10.280.10">
    <property type="entry name" value="Helix-loop-helix DNA-binding domain"/>
    <property type="match status" value="1"/>
</dbReference>
<accession>A0A8N4EY66</accession>
<reference evidence="9" key="1">
    <citation type="submission" date="2025-08" db="UniProtKB">
        <authorList>
            <consortium name="RefSeq"/>
        </authorList>
    </citation>
    <scope>IDENTIFICATION</scope>
</reference>
<dbReference type="GO" id="GO:0046983">
    <property type="term" value="F:protein dimerization activity"/>
    <property type="evidence" value="ECO:0007669"/>
    <property type="project" value="InterPro"/>
</dbReference>
<name>A0A8N4EY66_ELAGV</name>
<feature type="domain" description="BHLH" evidence="7">
    <location>
        <begin position="35"/>
        <end position="86"/>
    </location>
</feature>